<evidence type="ECO:0000313" key="1">
    <source>
        <dbReference type="EMBL" id="MBT1702190.1"/>
    </source>
</evidence>
<organism evidence="1 2">
    <name type="scientific">Chryseosolibacter indicus</name>
    <dbReference type="NCBI Taxonomy" id="2782351"/>
    <lineage>
        <taxon>Bacteria</taxon>
        <taxon>Pseudomonadati</taxon>
        <taxon>Bacteroidota</taxon>
        <taxon>Cytophagia</taxon>
        <taxon>Cytophagales</taxon>
        <taxon>Chryseotaleaceae</taxon>
        <taxon>Chryseosolibacter</taxon>
    </lineage>
</organism>
<reference evidence="1 2" key="1">
    <citation type="submission" date="2021-05" db="EMBL/GenBank/DDBJ databases">
        <title>A Polyphasic approach of four new species of the genus Ohtaekwangia: Ohtaekwangia histidinii sp. nov., Ohtaekwangia cretensis sp. nov., Ohtaekwangia indiensis sp. nov., Ohtaekwangia reichenbachii sp. nov. from diverse environment.</title>
        <authorList>
            <person name="Octaviana S."/>
        </authorList>
    </citation>
    <scope>NUCLEOTIDE SEQUENCE [LARGE SCALE GENOMIC DNA]</scope>
    <source>
        <strain evidence="1 2">PWU20</strain>
    </source>
</reference>
<comment type="caution">
    <text evidence="1">The sequence shown here is derived from an EMBL/GenBank/DDBJ whole genome shotgun (WGS) entry which is preliminary data.</text>
</comment>
<proteinExistence type="predicted"/>
<gene>
    <name evidence="1" type="ORF">KK060_02810</name>
</gene>
<sequence>MKDFTGKKINIVLNDGTAVLVIIKHYDDNGISALNMRLKDITIPFEKINEVYFDTKE</sequence>
<dbReference type="RefSeq" id="WP_254151954.1">
    <property type="nucleotide sequence ID" value="NZ_JAHESD010000004.1"/>
</dbReference>
<accession>A0ABS5VL63</accession>
<evidence type="ECO:0000313" key="2">
    <source>
        <dbReference type="Proteomes" id="UP000772618"/>
    </source>
</evidence>
<keyword evidence="2" id="KW-1185">Reference proteome</keyword>
<name>A0ABS5VL63_9BACT</name>
<dbReference type="EMBL" id="JAHESD010000004">
    <property type="protein sequence ID" value="MBT1702190.1"/>
    <property type="molecule type" value="Genomic_DNA"/>
</dbReference>
<protein>
    <submittedName>
        <fullName evidence="1">Uncharacterized protein</fullName>
    </submittedName>
</protein>
<dbReference type="Proteomes" id="UP000772618">
    <property type="component" value="Unassembled WGS sequence"/>
</dbReference>